<sequence>MNLICVASPKGGVGKTTLTANLAHALQRLGLRVLVIDFDPQNSLRLHFGMPLSDSSGHVRDWNTVQEWAHHVRESDSGVRYVPFGRVQKPERDHYEHTLAKEPKLLANWLAPFISQTDLVVLADLAPGYSEAMHALSQFDPIILNVLLADSASLSSLPEIESGNLYGEDVRDRCYYIVNQVDVRSQLNADVTAFLTQRLGSALLGTVHRDEAVAEANASQMLVFKYSQASAVAADFDAIAKNLHRLLPKAVFSPHKKSI</sequence>
<dbReference type="PANTHER" id="PTHR13696">
    <property type="entry name" value="P-LOOP CONTAINING NUCLEOSIDE TRIPHOSPHATE HYDROLASE"/>
    <property type="match status" value="1"/>
</dbReference>
<dbReference type="EMBL" id="JBHSGB010000005">
    <property type="protein sequence ID" value="MFC4654488.1"/>
    <property type="molecule type" value="Genomic_DNA"/>
</dbReference>
<accession>A0ABV9JJJ6</accession>
<gene>
    <name evidence="1" type="primary">bcsQ</name>
    <name evidence="1" type="ORF">ACFO3I_05560</name>
</gene>
<organism evidence="1 2">
    <name type="scientific">Rheinheimera marina</name>
    <dbReference type="NCBI Taxonomy" id="1774958"/>
    <lineage>
        <taxon>Bacteria</taxon>
        <taxon>Pseudomonadati</taxon>
        <taxon>Pseudomonadota</taxon>
        <taxon>Gammaproteobacteria</taxon>
        <taxon>Chromatiales</taxon>
        <taxon>Chromatiaceae</taxon>
        <taxon>Rheinheimera</taxon>
    </lineage>
</organism>
<evidence type="ECO:0000313" key="1">
    <source>
        <dbReference type="EMBL" id="MFC4654488.1"/>
    </source>
</evidence>
<dbReference type="InterPro" id="IPR050678">
    <property type="entry name" value="DNA_Partitioning_ATPase"/>
</dbReference>
<evidence type="ECO:0000313" key="2">
    <source>
        <dbReference type="Proteomes" id="UP001595962"/>
    </source>
</evidence>
<dbReference type="Pfam" id="PF06564">
    <property type="entry name" value="CBP_BcsQ"/>
    <property type="match status" value="1"/>
</dbReference>
<name>A0ABV9JJJ6_9GAMM</name>
<dbReference type="CDD" id="cd02042">
    <property type="entry name" value="ParAB_family"/>
    <property type="match status" value="1"/>
</dbReference>
<dbReference type="RefSeq" id="WP_377332416.1">
    <property type="nucleotide sequence ID" value="NZ_JBHSGB010000005.1"/>
</dbReference>
<dbReference type="Gene3D" id="3.40.50.300">
    <property type="entry name" value="P-loop containing nucleotide triphosphate hydrolases"/>
    <property type="match status" value="1"/>
</dbReference>
<comment type="caution">
    <text evidence="1">The sequence shown here is derived from an EMBL/GenBank/DDBJ whole genome shotgun (WGS) entry which is preliminary data.</text>
</comment>
<dbReference type="InterPro" id="IPR017746">
    <property type="entry name" value="Cellulose_synthase_operon_BcsQ"/>
</dbReference>
<reference evidence="2" key="1">
    <citation type="journal article" date="2019" name="Int. J. Syst. Evol. Microbiol.">
        <title>The Global Catalogue of Microorganisms (GCM) 10K type strain sequencing project: providing services to taxonomists for standard genome sequencing and annotation.</title>
        <authorList>
            <consortium name="The Broad Institute Genomics Platform"/>
            <consortium name="The Broad Institute Genome Sequencing Center for Infectious Disease"/>
            <person name="Wu L."/>
            <person name="Ma J."/>
        </authorList>
    </citation>
    <scope>NUCLEOTIDE SEQUENCE [LARGE SCALE GENOMIC DNA]</scope>
    <source>
        <strain evidence="2">DT28</strain>
    </source>
</reference>
<proteinExistence type="predicted"/>
<dbReference type="InterPro" id="IPR027417">
    <property type="entry name" value="P-loop_NTPase"/>
</dbReference>
<dbReference type="PANTHER" id="PTHR13696:SF52">
    <property type="entry name" value="PARA FAMILY PROTEIN CT_582"/>
    <property type="match status" value="1"/>
</dbReference>
<protein>
    <submittedName>
        <fullName evidence="1">Cellulose biosynthesis protein BcsQ</fullName>
    </submittedName>
</protein>
<dbReference type="SUPFAM" id="SSF52540">
    <property type="entry name" value="P-loop containing nucleoside triphosphate hydrolases"/>
    <property type="match status" value="1"/>
</dbReference>
<dbReference type="Proteomes" id="UP001595962">
    <property type="component" value="Unassembled WGS sequence"/>
</dbReference>
<keyword evidence="2" id="KW-1185">Reference proteome</keyword>
<dbReference type="NCBIfam" id="TIGR03371">
    <property type="entry name" value="cellulose_yhjQ"/>
    <property type="match status" value="1"/>
</dbReference>